<dbReference type="Proteomes" id="UP000077275">
    <property type="component" value="Unassembled WGS sequence"/>
</dbReference>
<organism evidence="1 2">
    <name type="scientific">Methanobrevibacter cuticularis</name>
    <dbReference type="NCBI Taxonomy" id="47311"/>
    <lineage>
        <taxon>Archaea</taxon>
        <taxon>Methanobacteriati</taxon>
        <taxon>Methanobacteriota</taxon>
        <taxon>Methanomada group</taxon>
        <taxon>Methanobacteria</taxon>
        <taxon>Methanobacteriales</taxon>
        <taxon>Methanobacteriaceae</taxon>
        <taxon>Methanobrevibacter</taxon>
    </lineage>
</organism>
<keyword evidence="2" id="KW-1185">Reference proteome</keyword>
<evidence type="ECO:0000313" key="1">
    <source>
        <dbReference type="EMBL" id="KZX15783.1"/>
    </source>
</evidence>
<name>A0A166DNB8_9EURY</name>
<proteinExistence type="predicted"/>
<dbReference type="AlphaFoldDB" id="A0A166DNB8"/>
<accession>A0A166DNB8</accession>
<dbReference type="PATRIC" id="fig|47311.3.peg.1408"/>
<reference evidence="1 2" key="1">
    <citation type="submission" date="2016-04" db="EMBL/GenBank/DDBJ databases">
        <title>Genome sequence of Methanobrevibacter cuticularis DSM 11139.</title>
        <authorList>
            <person name="Poehlein A."/>
            <person name="Seedorf H."/>
            <person name="Daniel R."/>
        </authorList>
    </citation>
    <scope>NUCLEOTIDE SEQUENCE [LARGE SCALE GENOMIC DNA]</scope>
    <source>
        <strain evidence="1 2">DSM 11139</strain>
    </source>
</reference>
<sequence length="363" mass="41273">MKFPYLKVLIFSISLFSLVFSFGILTSTNLELDGNNNNFIIPNSNQENYLEIQTDSLKDTLNPLYLLNEASINFNIFKNESLLILPFFTSKLDIESKSGPFSIPKTAINSKNKLLAYGCCSIILQLNNSSSVYAYRRDSSYSANLYIENTKFFGKKAIKEYKLNNGYFFHTIISKDGWFVGTGGSNKAQLNKYLEKLSRNIIKKGTITKNDMAKSNNAFKKYGFGHFVVKSPEGYVGVNIYNNKKSKSTVFKMKDGEYITIPNYPKYYQKGSYKIKKSDAISAAIYIAAKDKTGFNRRNIMIYDVKRIDNLTKIKIWVSNDNGKYSKTKNLGKDNVIYKKKKTSTKSIPSAPNKKYIGEAILK</sequence>
<dbReference type="OrthoDB" id="81290at2157"/>
<comment type="caution">
    <text evidence="1">The sequence shown here is derived from an EMBL/GenBank/DDBJ whole genome shotgun (WGS) entry which is preliminary data.</text>
</comment>
<evidence type="ECO:0000313" key="2">
    <source>
        <dbReference type="Proteomes" id="UP000077275"/>
    </source>
</evidence>
<dbReference type="RefSeq" id="WP_067259864.1">
    <property type="nucleotide sequence ID" value="NZ_LWMW01000108.1"/>
</dbReference>
<protein>
    <submittedName>
        <fullName evidence="1">Uncharacterized protein</fullName>
    </submittedName>
</protein>
<dbReference type="EMBL" id="LWMW01000108">
    <property type="protein sequence ID" value="KZX15783.1"/>
    <property type="molecule type" value="Genomic_DNA"/>
</dbReference>
<gene>
    <name evidence="1" type="ORF">MBCUT_12860</name>
</gene>